<name>A0A852W5I7_PSEA5</name>
<evidence type="ECO:0000313" key="1">
    <source>
        <dbReference type="EMBL" id="NYG04089.1"/>
    </source>
</evidence>
<keyword evidence="2" id="KW-1185">Reference proteome</keyword>
<protein>
    <submittedName>
        <fullName evidence="1">Uncharacterized protein</fullName>
    </submittedName>
</protein>
<dbReference type="SUPFAM" id="SSF48498">
    <property type="entry name" value="Tetracyclin repressor-like, C-terminal domain"/>
    <property type="match status" value="1"/>
</dbReference>
<gene>
    <name evidence="1" type="ORF">HDA37_004374</name>
</gene>
<dbReference type="EMBL" id="JACCCZ010000001">
    <property type="protein sequence ID" value="NYG04089.1"/>
    <property type="molecule type" value="Genomic_DNA"/>
</dbReference>
<dbReference type="InterPro" id="IPR036271">
    <property type="entry name" value="Tet_transcr_reg_TetR-rel_C_sf"/>
</dbReference>
<dbReference type="Proteomes" id="UP000549695">
    <property type="component" value="Unassembled WGS sequence"/>
</dbReference>
<sequence length="104" mass="11256">MAAWTYSVAAVTVHHGAEHYRFAEQSVVVNRLRSASGVGVLREGVDAAVLGCQIASLMAGHHLICERSDTTDELPSQVRAMWSTVSPLVATEDWVARHPTCVRA</sequence>
<organism evidence="1 2">
    <name type="scientific">Pseudonocardia alni</name>
    <name type="common">Amycolata alni</name>
    <dbReference type="NCBI Taxonomy" id="33907"/>
    <lineage>
        <taxon>Bacteria</taxon>
        <taxon>Bacillati</taxon>
        <taxon>Actinomycetota</taxon>
        <taxon>Actinomycetes</taxon>
        <taxon>Pseudonocardiales</taxon>
        <taxon>Pseudonocardiaceae</taxon>
        <taxon>Pseudonocardia</taxon>
    </lineage>
</organism>
<dbReference type="AlphaFoldDB" id="A0A852W5I7"/>
<accession>A0A852W5I7</accession>
<dbReference type="Gene3D" id="1.10.357.10">
    <property type="entry name" value="Tetracycline Repressor, domain 2"/>
    <property type="match status" value="1"/>
</dbReference>
<dbReference type="RefSeq" id="WP_179762057.1">
    <property type="nucleotide sequence ID" value="NZ_BAAAJZ010000003.1"/>
</dbReference>
<proteinExistence type="predicted"/>
<evidence type="ECO:0000313" key="2">
    <source>
        <dbReference type="Proteomes" id="UP000549695"/>
    </source>
</evidence>
<dbReference type="GeneID" id="98054062"/>
<comment type="caution">
    <text evidence="1">The sequence shown here is derived from an EMBL/GenBank/DDBJ whole genome shotgun (WGS) entry which is preliminary data.</text>
</comment>
<reference evidence="1 2" key="1">
    <citation type="submission" date="2020-07" db="EMBL/GenBank/DDBJ databases">
        <title>Sequencing the genomes of 1000 actinobacteria strains.</title>
        <authorList>
            <person name="Klenk H.-P."/>
        </authorList>
    </citation>
    <scope>NUCLEOTIDE SEQUENCE [LARGE SCALE GENOMIC DNA]</scope>
    <source>
        <strain evidence="1 2">DSM 44749</strain>
    </source>
</reference>